<reference evidence="6 7" key="1">
    <citation type="submission" date="2017-02" db="EMBL/GenBank/DDBJ databases">
        <title>Genomic diversity within the haloalkaliphilic genus Thioalkalivibrio.</title>
        <authorList>
            <person name="Ahn A.-C."/>
            <person name="Meier-Kolthoff J."/>
            <person name="Overmars L."/>
            <person name="Richter M."/>
            <person name="Woyke T."/>
            <person name="Sorokin D.Y."/>
            <person name="Muyzer G."/>
        </authorList>
    </citation>
    <scope>NUCLEOTIDE SEQUENCE [LARGE SCALE GENOMIC DNA]</scope>
    <source>
        <strain evidence="6 7">ALJD</strain>
    </source>
</reference>
<evidence type="ECO:0000313" key="6">
    <source>
        <dbReference type="EMBL" id="OOG28709.1"/>
    </source>
</evidence>
<evidence type="ECO:0000256" key="1">
    <source>
        <dbReference type="ARBA" id="ARBA00022714"/>
    </source>
</evidence>
<name>A0A1V3NU98_9GAMM</name>
<protein>
    <submittedName>
        <fullName evidence="6">Glutamate synthase</fullName>
    </submittedName>
</protein>
<organism evidence="6 7">
    <name type="scientific">Thioalkalivibrio denitrificans</name>
    <dbReference type="NCBI Taxonomy" id="108003"/>
    <lineage>
        <taxon>Bacteria</taxon>
        <taxon>Pseudomonadati</taxon>
        <taxon>Pseudomonadota</taxon>
        <taxon>Gammaproteobacteria</taxon>
        <taxon>Chromatiales</taxon>
        <taxon>Ectothiorhodospiraceae</taxon>
        <taxon>Thioalkalivibrio</taxon>
    </lineage>
</organism>
<evidence type="ECO:0000259" key="5">
    <source>
        <dbReference type="SMART" id="SM00704"/>
    </source>
</evidence>
<feature type="domain" description="Iron-binding zinc finger CDGSH type" evidence="5">
    <location>
        <begin position="49"/>
        <end position="82"/>
    </location>
</feature>
<keyword evidence="1" id="KW-0001">2Fe-2S</keyword>
<dbReference type="EMBL" id="MVBK01000004">
    <property type="protein sequence ID" value="OOG28709.1"/>
    <property type="molecule type" value="Genomic_DNA"/>
</dbReference>
<dbReference type="Proteomes" id="UP000189462">
    <property type="component" value="Unassembled WGS sequence"/>
</dbReference>
<dbReference type="PANTHER" id="PTHR46491">
    <property type="entry name" value="CDGSH IRON SULFUR DOMAIN PROTEIN HOMOLOG"/>
    <property type="match status" value="1"/>
</dbReference>
<dbReference type="GO" id="GO:0046872">
    <property type="term" value="F:metal ion binding"/>
    <property type="evidence" value="ECO:0007669"/>
    <property type="project" value="UniProtKB-KW"/>
</dbReference>
<proteinExistence type="predicted"/>
<dbReference type="STRING" id="108003.B1C78_01015"/>
<evidence type="ECO:0000256" key="4">
    <source>
        <dbReference type="ARBA" id="ARBA00023014"/>
    </source>
</evidence>
<comment type="caution">
    <text evidence="6">The sequence shown here is derived from an EMBL/GenBank/DDBJ whole genome shotgun (WGS) entry which is preliminary data.</text>
</comment>
<evidence type="ECO:0000256" key="3">
    <source>
        <dbReference type="ARBA" id="ARBA00023004"/>
    </source>
</evidence>
<keyword evidence="2" id="KW-0479">Metal-binding</keyword>
<gene>
    <name evidence="6" type="ORF">B1C78_01015</name>
</gene>
<dbReference type="Gene3D" id="3.40.5.90">
    <property type="entry name" value="CDGSH iron-sulfur domain, mitoNEET-type"/>
    <property type="match status" value="2"/>
</dbReference>
<dbReference type="Pfam" id="PF09360">
    <property type="entry name" value="zf-CDGSH"/>
    <property type="match status" value="2"/>
</dbReference>
<keyword evidence="3" id="KW-0408">Iron</keyword>
<accession>A0A1V3NU98</accession>
<dbReference type="SMART" id="SM00704">
    <property type="entry name" value="ZnF_CDGSH"/>
    <property type="match status" value="2"/>
</dbReference>
<keyword evidence="7" id="KW-1185">Reference proteome</keyword>
<dbReference type="OrthoDB" id="9795032at2"/>
<dbReference type="InterPro" id="IPR052950">
    <property type="entry name" value="CISD"/>
</dbReference>
<dbReference type="GO" id="GO:0005737">
    <property type="term" value="C:cytoplasm"/>
    <property type="evidence" value="ECO:0007669"/>
    <property type="project" value="UniProtKB-ARBA"/>
</dbReference>
<dbReference type="InterPro" id="IPR018967">
    <property type="entry name" value="FeS-contain_CDGSH-typ"/>
</dbReference>
<dbReference type="PANTHER" id="PTHR46491:SF3">
    <property type="entry name" value="CDGSH IRON-SULFUR DOMAIN-CONTAINING PROTEIN 3, MITOCHONDRIAL"/>
    <property type="match status" value="1"/>
</dbReference>
<evidence type="ECO:0000256" key="2">
    <source>
        <dbReference type="ARBA" id="ARBA00022723"/>
    </source>
</evidence>
<feature type="domain" description="Iron-binding zinc finger CDGSH type" evidence="5">
    <location>
        <begin position="13"/>
        <end position="48"/>
    </location>
</feature>
<keyword evidence="4" id="KW-0411">Iron-sulfur</keyword>
<dbReference type="InterPro" id="IPR042216">
    <property type="entry name" value="MitoNEET_CISD"/>
</dbReference>
<evidence type="ECO:0000313" key="7">
    <source>
        <dbReference type="Proteomes" id="UP000189462"/>
    </source>
</evidence>
<sequence length="83" mass="9019">MSNCVPKAAAMEPIAVTLEAGRKYFWCRCGRSSKQPFCDGSHQGTGCEPVAFTAEKSGEAWLCRCKRTGNAPYCDGSHNRADD</sequence>
<dbReference type="AlphaFoldDB" id="A0A1V3NU98"/>
<dbReference type="GO" id="GO:0051537">
    <property type="term" value="F:2 iron, 2 sulfur cluster binding"/>
    <property type="evidence" value="ECO:0007669"/>
    <property type="project" value="UniProtKB-KW"/>
</dbReference>